<evidence type="ECO:0000256" key="2">
    <source>
        <dbReference type="SAM" id="SignalP"/>
    </source>
</evidence>
<protein>
    <submittedName>
        <fullName evidence="3">Uncharacterized protein</fullName>
    </submittedName>
</protein>
<dbReference type="AlphaFoldDB" id="A0A1C3K9U2"/>
<dbReference type="Proteomes" id="UP000219799">
    <property type="component" value="Chromosome 2"/>
</dbReference>
<reference evidence="3 4" key="1">
    <citation type="submission" date="2016-06" db="EMBL/GenBank/DDBJ databases">
        <authorList>
            <consortium name="Pathogen Informatics"/>
        </authorList>
    </citation>
    <scope>NUCLEOTIDE SEQUENCE [LARGE SCALE GENOMIC DNA]</scope>
    <source>
        <strain evidence="3">PmlGA01</strain>
    </source>
</reference>
<evidence type="ECO:0000313" key="3">
    <source>
        <dbReference type="EMBL" id="SBT70304.1"/>
    </source>
</evidence>
<gene>
    <name evidence="3" type="primary">PmlGA01_020017600</name>
    <name evidence="3" type="ORF">PMLGA01_020017600</name>
</gene>
<feature type="signal peptide" evidence="2">
    <location>
        <begin position="1"/>
        <end position="24"/>
    </location>
</feature>
<proteinExistence type="predicted"/>
<name>A0A1C3K9U2_PLAMA</name>
<evidence type="ECO:0000256" key="1">
    <source>
        <dbReference type="SAM" id="MobiDB-lite"/>
    </source>
</evidence>
<organism evidence="3 4">
    <name type="scientific">Plasmodium malariae</name>
    <dbReference type="NCBI Taxonomy" id="5858"/>
    <lineage>
        <taxon>Eukaryota</taxon>
        <taxon>Sar</taxon>
        <taxon>Alveolata</taxon>
        <taxon>Apicomplexa</taxon>
        <taxon>Aconoidasida</taxon>
        <taxon>Haemosporida</taxon>
        <taxon>Plasmodiidae</taxon>
        <taxon>Plasmodium</taxon>
        <taxon>Plasmodium (Plasmodium)</taxon>
    </lineage>
</organism>
<dbReference type="EMBL" id="LT594490">
    <property type="protein sequence ID" value="SBT70304.1"/>
    <property type="molecule type" value="Genomic_DNA"/>
</dbReference>
<accession>A0A1C3K9U2</accession>
<dbReference type="VEuPathDB" id="PlasmoDB:PmUG01_02023400"/>
<feature type="compositionally biased region" description="Basic and acidic residues" evidence="1">
    <location>
        <begin position="121"/>
        <end position="137"/>
    </location>
</feature>
<feature type="compositionally biased region" description="Basic and acidic residues" evidence="1">
    <location>
        <begin position="145"/>
        <end position="166"/>
    </location>
</feature>
<sequence length="406" mass="47689">MRLIPFVLFSLVQVVLWYCKKINCFHVITKQSSSFFRKYNIPCNPINSKNLVKRRRCENDKKKLEHNKLYFSHYDETERGEKGTSNINLKDQEKNVVNDIQGVWKFYLPVFIMDKEFEMEKGNEHSESQEVDNKEETDNSEDLDDFKMTSKKDRKAKDEANGGVREEISDSDNLGILRGERMHPLPMFVYNYEEIVSASNTTYAYWSNEPLEKNIYQCTIKIINKMNNKYMIILQGYLFISNINAINDKNIRLMPCQIFGNLFLSNNDSVEKKSLIPPNMKLYDKKGNEVKDILSILEKKLPEFRKDKKKIDSFLGLRKWKFLGVSTAYKIVGEGKNIFNINHFLTGKDENIFYNVMDFDTVNTNYNKKGFIHLKEIFNSYFEKPSSYVLSSIMENLQEKSVNGPF</sequence>
<feature type="chain" id="PRO_5008677590" evidence="2">
    <location>
        <begin position="25"/>
        <end position="406"/>
    </location>
</feature>
<keyword evidence="2" id="KW-0732">Signal</keyword>
<feature type="region of interest" description="Disordered" evidence="1">
    <location>
        <begin position="121"/>
        <end position="166"/>
    </location>
</feature>
<evidence type="ECO:0000313" key="4">
    <source>
        <dbReference type="Proteomes" id="UP000219799"/>
    </source>
</evidence>